<evidence type="ECO:0000313" key="1">
    <source>
        <dbReference type="EMBL" id="TKJ02130.1"/>
    </source>
</evidence>
<feature type="non-terminal residue" evidence="1">
    <location>
        <position position="94"/>
    </location>
</feature>
<gene>
    <name evidence="1" type="ORF">FC695_17385</name>
</gene>
<dbReference type="SUPFAM" id="SSF55486">
    <property type="entry name" value="Metalloproteases ('zincins'), catalytic domain"/>
    <property type="match status" value="1"/>
</dbReference>
<sequence length="94" mass="11243">MSFKDYEYKRPNIEELKEKFTVALEKFDNAKTVEEQKQVIHSINEIRNDFGTMGNLCYIRHSVDTTDTFYKEEQDFFDEFSPVLQGYGTKYYKA</sequence>
<protein>
    <submittedName>
        <fullName evidence="1">Peptidase M3</fullName>
    </submittedName>
</protein>
<dbReference type="Gene3D" id="1.10.1370.30">
    <property type="match status" value="1"/>
</dbReference>
<name>A0A9X9AA37_BACCE</name>
<dbReference type="EMBL" id="SZOH01001148">
    <property type="protein sequence ID" value="TKJ02130.1"/>
    <property type="molecule type" value="Genomic_DNA"/>
</dbReference>
<proteinExistence type="predicted"/>
<evidence type="ECO:0000313" key="2">
    <source>
        <dbReference type="Proteomes" id="UP000308444"/>
    </source>
</evidence>
<accession>A0A9X9AA37</accession>
<comment type="caution">
    <text evidence="1">The sequence shown here is derived from an EMBL/GenBank/DDBJ whole genome shotgun (WGS) entry which is preliminary data.</text>
</comment>
<reference evidence="1 2" key="1">
    <citation type="journal article" date="2019" name="Environ. Microbiol.">
        <title>An active ?-lactamase is a part of an orchestrated cell wall stress resistance network of Bacillus subtilis and related rhizosphere species.</title>
        <authorList>
            <person name="Bucher T."/>
            <person name="Keren-Paz A."/>
            <person name="Hausser J."/>
            <person name="Olender T."/>
            <person name="Cytryn E."/>
            <person name="Kolodkin-Gal I."/>
        </authorList>
    </citation>
    <scope>NUCLEOTIDE SEQUENCE [LARGE SCALE GENOMIC DNA]</scope>
    <source>
        <strain evidence="1 2">I32</strain>
    </source>
</reference>
<organism evidence="1 2">
    <name type="scientific">Bacillus cereus</name>
    <dbReference type="NCBI Taxonomy" id="1396"/>
    <lineage>
        <taxon>Bacteria</taxon>
        <taxon>Bacillati</taxon>
        <taxon>Bacillota</taxon>
        <taxon>Bacilli</taxon>
        <taxon>Bacillales</taxon>
        <taxon>Bacillaceae</taxon>
        <taxon>Bacillus</taxon>
        <taxon>Bacillus cereus group</taxon>
    </lineage>
</organism>
<dbReference type="Proteomes" id="UP000308444">
    <property type="component" value="Unassembled WGS sequence"/>
</dbReference>
<dbReference type="AlphaFoldDB" id="A0A9X9AA37"/>